<accession>A0A0B3RZM3</accession>
<dbReference type="RefSeq" id="WP_052244428.1">
    <property type="nucleotide sequence ID" value="NZ_JSUQ01000007.1"/>
</dbReference>
<evidence type="ECO:0000259" key="1">
    <source>
        <dbReference type="Pfam" id="PF20056"/>
    </source>
</evidence>
<protein>
    <recommendedName>
        <fullName evidence="1">DUF6455 domain-containing protein</fullName>
    </recommendedName>
</protein>
<dbReference type="AlphaFoldDB" id="A0A0B3RZM3"/>
<organism evidence="2 3">
    <name type="scientific">Mameliella alba</name>
    <dbReference type="NCBI Taxonomy" id="561184"/>
    <lineage>
        <taxon>Bacteria</taxon>
        <taxon>Pseudomonadati</taxon>
        <taxon>Pseudomonadota</taxon>
        <taxon>Alphaproteobacteria</taxon>
        <taxon>Rhodobacterales</taxon>
        <taxon>Roseobacteraceae</taxon>
        <taxon>Mameliella</taxon>
    </lineage>
</organism>
<evidence type="ECO:0000313" key="2">
    <source>
        <dbReference type="EMBL" id="KHQ53532.1"/>
    </source>
</evidence>
<keyword evidence="3" id="KW-1185">Reference proteome</keyword>
<feature type="domain" description="DUF6455" evidence="1">
    <location>
        <begin position="15"/>
        <end position="94"/>
    </location>
</feature>
<proteinExistence type="predicted"/>
<sequence length="101" mass="11057">MDGTRPAPTRPTVLGDETEHYWLIQRMAKATGVDLVGAMDAGLLTQEDWAGLVTRCRGCTWSEGCGQWLNKPVDDTRSFPGTCLNRKRLAALQDAMEGTTS</sequence>
<dbReference type="InterPro" id="IPR045601">
    <property type="entry name" value="DUF6455"/>
</dbReference>
<dbReference type="OrthoDB" id="7689275at2"/>
<name>A0A0B3RZM3_9RHOB</name>
<gene>
    <name evidence="2" type="ORF">OA50_02063</name>
</gene>
<evidence type="ECO:0000313" key="3">
    <source>
        <dbReference type="Proteomes" id="UP000030960"/>
    </source>
</evidence>
<reference evidence="2 3" key="1">
    <citation type="submission" date="2014-10" db="EMBL/GenBank/DDBJ databases">
        <title>Genome sequence of Ponticoccus sp. strain UMTAT08 isolated from clonal culture of toxic dinoflagellate Alexandrium tamiyavanichii.</title>
        <authorList>
            <person name="Gan H.Y."/>
            <person name="Muhd D.-D."/>
            <person name="Mohd Noor M.E."/>
            <person name="Yeong Y.S."/>
            <person name="Usup G."/>
        </authorList>
    </citation>
    <scope>NUCLEOTIDE SEQUENCE [LARGE SCALE GENOMIC DNA]</scope>
    <source>
        <strain evidence="2 3">UMTAT08</strain>
    </source>
</reference>
<dbReference type="EMBL" id="JSUQ01000007">
    <property type="protein sequence ID" value="KHQ53532.1"/>
    <property type="molecule type" value="Genomic_DNA"/>
</dbReference>
<comment type="caution">
    <text evidence="2">The sequence shown here is derived from an EMBL/GenBank/DDBJ whole genome shotgun (WGS) entry which is preliminary data.</text>
</comment>
<dbReference type="STRING" id="561184.SAMN05216376_106155"/>
<dbReference type="Pfam" id="PF20056">
    <property type="entry name" value="DUF6455"/>
    <property type="match status" value="1"/>
</dbReference>
<dbReference type="Proteomes" id="UP000030960">
    <property type="component" value="Unassembled WGS sequence"/>
</dbReference>